<dbReference type="FunFam" id="1.10.510.10:FF:000021">
    <property type="entry name" value="Serine/threonine protein kinase"/>
    <property type="match status" value="1"/>
</dbReference>
<dbReference type="Gene3D" id="1.10.510.10">
    <property type="entry name" value="Transferase(Phosphotransferase) domain 1"/>
    <property type="match status" value="1"/>
</dbReference>
<dbReference type="PANTHER" id="PTHR43289">
    <property type="entry name" value="MITOGEN-ACTIVATED PROTEIN KINASE KINASE KINASE 20-RELATED"/>
    <property type="match status" value="1"/>
</dbReference>
<feature type="compositionally biased region" description="Polar residues" evidence="9">
    <location>
        <begin position="158"/>
        <end position="168"/>
    </location>
</feature>
<name>E8R3L5_ISOPI</name>
<feature type="coiled-coil region" evidence="8">
    <location>
        <begin position="1289"/>
        <end position="1323"/>
    </location>
</feature>
<feature type="compositionally biased region" description="Basic and acidic residues" evidence="9">
    <location>
        <begin position="222"/>
        <end position="239"/>
    </location>
</feature>
<evidence type="ECO:0000259" key="10">
    <source>
        <dbReference type="PROSITE" id="PS50011"/>
    </source>
</evidence>
<dbReference type="PROSITE" id="PS00107">
    <property type="entry name" value="PROTEIN_KINASE_ATP"/>
    <property type="match status" value="1"/>
</dbReference>
<dbReference type="InterPro" id="IPR008271">
    <property type="entry name" value="Ser/Thr_kinase_AS"/>
</dbReference>
<gene>
    <name evidence="11" type="ordered locus">Isop_0993</name>
</gene>
<evidence type="ECO:0000256" key="3">
    <source>
        <dbReference type="ARBA" id="ARBA00022679"/>
    </source>
</evidence>
<keyword evidence="12" id="KW-1185">Reference proteome</keyword>
<dbReference type="InParanoid" id="E8R3L5"/>
<evidence type="ECO:0000256" key="1">
    <source>
        <dbReference type="ARBA" id="ARBA00012513"/>
    </source>
</evidence>
<feature type="compositionally biased region" description="Polar residues" evidence="9">
    <location>
        <begin position="241"/>
        <end position="257"/>
    </location>
</feature>
<feature type="compositionally biased region" description="Polar residues" evidence="9">
    <location>
        <begin position="526"/>
        <end position="545"/>
    </location>
</feature>
<dbReference type="CDD" id="cd14014">
    <property type="entry name" value="STKc_PknB_like"/>
    <property type="match status" value="1"/>
</dbReference>
<feature type="binding site" evidence="7">
    <location>
        <position position="404"/>
    </location>
    <ligand>
        <name>ATP</name>
        <dbReference type="ChEBI" id="CHEBI:30616"/>
    </ligand>
</feature>
<dbReference type="InterPro" id="IPR011990">
    <property type="entry name" value="TPR-like_helical_dom_sf"/>
</dbReference>
<feature type="compositionally biased region" description="Low complexity" evidence="9">
    <location>
        <begin position="207"/>
        <end position="217"/>
    </location>
</feature>
<dbReference type="SMART" id="SM00220">
    <property type="entry name" value="S_TKc"/>
    <property type="match status" value="1"/>
</dbReference>
<evidence type="ECO:0000256" key="5">
    <source>
        <dbReference type="ARBA" id="ARBA00022777"/>
    </source>
</evidence>
<dbReference type="Pfam" id="PF00069">
    <property type="entry name" value="Pkinase"/>
    <property type="match status" value="1"/>
</dbReference>
<evidence type="ECO:0000313" key="12">
    <source>
        <dbReference type="Proteomes" id="UP000008631"/>
    </source>
</evidence>
<keyword evidence="8" id="KW-0175">Coiled coil</keyword>
<dbReference type="EC" id="2.7.11.1" evidence="1"/>
<keyword evidence="6 7" id="KW-0067">ATP-binding</keyword>
<evidence type="ECO:0000256" key="7">
    <source>
        <dbReference type="PROSITE-ProRule" id="PRU10141"/>
    </source>
</evidence>
<feature type="region of interest" description="Disordered" evidence="9">
    <location>
        <begin position="525"/>
        <end position="545"/>
    </location>
</feature>
<reference key="1">
    <citation type="submission" date="2010-11" db="EMBL/GenBank/DDBJ databases">
        <title>The complete sequence of chromosome of Isophaera pallida ATCC 43644.</title>
        <authorList>
            <consortium name="US DOE Joint Genome Institute (JGI-PGF)"/>
            <person name="Lucas S."/>
            <person name="Copeland A."/>
            <person name="Lapidus A."/>
            <person name="Bruce D."/>
            <person name="Goodwin L."/>
            <person name="Pitluck S."/>
            <person name="Kyrpides N."/>
            <person name="Mavromatis K."/>
            <person name="Pagani I."/>
            <person name="Ivanova N."/>
            <person name="Saunders E."/>
            <person name="Brettin T."/>
            <person name="Detter J.C."/>
            <person name="Han C."/>
            <person name="Tapia R."/>
            <person name="Land M."/>
            <person name="Hauser L."/>
            <person name="Markowitz V."/>
            <person name="Cheng J.-F."/>
            <person name="Hugenholtz P."/>
            <person name="Woyke T."/>
            <person name="Wu D."/>
            <person name="Eisen J.A."/>
        </authorList>
    </citation>
    <scope>NUCLEOTIDE SEQUENCE</scope>
    <source>
        <strain>ATCC 43644</strain>
    </source>
</reference>
<dbReference type="OrthoDB" id="6111975at2"/>
<dbReference type="PROSITE" id="PS00108">
    <property type="entry name" value="PROTEIN_KINASE_ST"/>
    <property type="match status" value="1"/>
</dbReference>
<dbReference type="PROSITE" id="PS50011">
    <property type="entry name" value="PROTEIN_KINASE_DOM"/>
    <property type="match status" value="1"/>
</dbReference>
<feature type="compositionally biased region" description="Polar residues" evidence="9">
    <location>
        <begin position="265"/>
        <end position="279"/>
    </location>
</feature>
<keyword evidence="3" id="KW-0808">Transferase</keyword>
<dbReference type="KEGG" id="ipa:Isop_0993"/>
<feature type="domain" description="Protein kinase" evidence="10">
    <location>
        <begin position="375"/>
        <end position="637"/>
    </location>
</feature>
<dbReference type="Proteomes" id="UP000008631">
    <property type="component" value="Chromosome"/>
</dbReference>
<keyword evidence="5 11" id="KW-0418">Kinase</keyword>
<dbReference type="InterPro" id="IPR000719">
    <property type="entry name" value="Prot_kinase_dom"/>
</dbReference>
<dbReference type="eggNOG" id="COG0457">
    <property type="taxonomic scope" value="Bacteria"/>
</dbReference>
<dbReference type="Gene3D" id="3.30.200.20">
    <property type="entry name" value="Phosphorylase Kinase, domain 1"/>
    <property type="match status" value="1"/>
</dbReference>
<protein>
    <recommendedName>
        <fullName evidence="1">non-specific serine/threonine protein kinase</fullName>
        <ecNumber evidence="1">2.7.11.1</ecNumber>
    </recommendedName>
</protein>
<proteinExistence type="predicted"/>
<organism evidence="11 12">
    <name type="scientific">Isosphaera pallida (strain ATCC 43644 / DSM 9630 / IS1B)</name>
    <dbReference type="NCBI Taxonomy" id="575540"/>
    <lineage>
        <taxon>Bacteria</taxon>
        <taxon>Pseudomonadati</taxon>
        <taxon>Planctomycetota</taxon>
        <taxon>Planctomycetia</taxon>
        <taxon>Isosphaerales</taxon>
        <taxon>Isosphaeraceae</taxon>
        <taxon>Isosphaera</taxon>
    </lineage>
</organism>
<evidence type="ECO:0000313" key="11">
    <source>
        <dbReference type="EMBL" id="ADV61582.1"/>
    </source>
</evidence>
<dbReference type="eggNOG" id="COG0515">
    <property type="taxonomic scope" value="Bacteria"/>
</dbReference>
<evidence type="ECO:0000256" key="2">
    <source>
        <dbReference type="ARBA" id="ARBA00022527"/>
    </source>
</evidence>
<dbReference type="EMBL" id="CP002353">
    <property type="protein sequence ID" value="ADV61582.1"/>
    <property type="molecule type" value="Genomic_DNA"/>
</dbReference>
<dbReference type="InterPro" id="IPR017441">
    <property type="entry name" value="Protein_kinase_ATP_BS"/>
</dbReference>
<accession>E8R3L5</accession>
<sequence length="1620" mass="179639">MSGPNDNRVPDRVDPHPRDAEFGELRDPKRPSPANGSGVPSRDPRAALPEGAGLSFSRLNLDDEEPLDPSCYSLEDSGTIPALVDPGSESSSDHPIFGGLDFLSDDDNDPANASNRSSNPVANSLFDQSESNEISISSGGSFASPLAQLDVNRDNSRVAPTSSSNTIEPDQAGATPSEKFNGGLGGSELGSSSSEWSNLADLRSATDDVSVSSTGDSLFDDSESREVSGHLRPYERAAGSDDSQSVSMSDLPSQVGTATDPLHTVTPSNFASDDSSSWPPESIGPLEVDPSSGSSAVFTIDELAGEAVSRELERLQSLGESKSIAPKGKKGPLPRGRFEEAPRRSNDATVSQRDDLKESLPNKGKKEKFPKIPGYEILDKLGDGGMGVVYLARQKGLGRMVALKMIRGSASEDAMQRFVLEARAVAKIRHPNIVQIYEIGEVDHVPYFSLELLEGGNFTQKLANTPQDPRQSARWVKTLAEAMYEAHSKNVIHRDLKPANVMLAGDGTLKITDFGLAKELEKEQAEGNTVSGQIMGTPSYMSPEQASGKVEELGPLTDLYALGAILYEMLTGRPPFKGTSAMATVFSVIHEEPVAPSKLVPRLPRDIETICLKCLEKDPAKRYSDCRALAEDLQNFLDGHPIKARRASLFEQTYKWARRNPYAAVSVGLVTCLIVGGVSAAFYVQKLRADQALENQRREQEQLAAKQRADNQRREQRIAEQQKLFSMLVDLDKEAQLKFDELQRMFQVDEPDYVAVRNEAIRFLDNFPAQARQMVRASPLGDDLTDGIRKQQQEIDELGERVQTIRQEAERQLALTKRRNELIAQVDQFLAQRDRVVYLATMFDGLTLQSDPDAFGNATLANLNNPLVTATDREVDGITYTVWQLKSRPEELPEGKWTQLQDAFDEALLLRAEALAREDNPLQAARAAWLFLNDPQVAKRLDSFLFYHERLAELAKRLGDSSAQAQAEQRIEELSRQPLKKPIDHFALGLRAYFKGDWSQAEASFAEALSANPGTYGFWSRVLRVICIAQSQDSRSYSKNRLETAISELVNLIQNRPNPEPWLWILLGYIQAADAALYIEAYERLPDSRTKLGALVSTRINEARNSLEEARLLLEPLIADKDPATLPSNLREMIYALKVNLGIVDVHAGKFARVQSRITQAQGDPTRAAAFQDQALAHLNTARARLQEANQLDQRQYQSHALLSKVLVDLDEPIEALRELDQAILCHQTVLENRIRHQRDDTPANLFASEDFQIKDSRLAKLHRSKAQIVIELARREQSLSTTRWDEAVEALTQAIERNTDQYERAEDLANRAQFRLRAFELNDGRPPEPESALADAQHASELDPRLAIAQYWQIVALMELERYDEVLEASQSYIELIGQGGLQTLGDRRALGNLAAVRQLRGICFLRKPRRNPSADSEATTNFVQAIDEFTLSLELQPDSAPVLLSRGLAHLALNSHKLALKDFDAVFEVIRRPRDNSSPSAPPRPLSSLNDAERRLVLTALSARARTRVAEAARERDPERFLRTALDDLELAMSLAGPDDLADLKVESGLILAELANRLKTSFSDDPQRLRRQLNEFTSLRNRAFTLINQGLQTADQTKRVALARKLDAQKSLIDALR</sequence>
<evidence type="ECO:0000256" key="4">
    <source>
        <dbReference type="ARBA" id="ARBA00022741"/>
    </source>
</evidence>
<dbReference type="SUPFAM" id="SSF48452">
    <property type="entry name" value="TPR-like"/>
    <property type="match status" value="2"/>
</dbReference>
<dbReference type="GO" id="GO:0005524">
    <property type="term" value="F:ATP binding"/>
    <property type="evidence" value="ECO:0007669"/>
    <property type="project" value="UniProtKB-UniRule"/>
</dbReference>
<feature type="region of interest" description="Disordered" evidence="9">
    <location>
        <begin position="318"/>
        <end position="367"/>
    </location>
</feature>
<dbReference type="Gene3D" id="1.25.40.10">
    <property type="entry name" value="Tetratricopeptide repeat domain"/>
    <property type="match status" value="3"/>
</dbReference>
<dbReference type="SUPFAM" id="SSF56112">
    <property type="entry name" value="Protein kinase-like (PK-like)"/>
    <property type="match status" value="1"/>
</dbReference>
<reference evidence="11 12" key="2">
    <citation type="journal article" date="2011" name="Stand. Genomic Sci.">
        <title>Complete genome sequence of Isosphaera pallida type strain (IS1B).</title>
        <authorList>
            <consortium name="US DOE Joint Genome Institute (JGI-PGF)"/>
            <person name="Goker M."/>
            <person name="Cleland D."/>
            <person name="Saunders E."/>
            <person name="Lapidus A."/>
            <person name="Nolan M."/>
            <person name="Lucas S."/>
            <person name="Hammon N."/>
            <person name="Deshpande S."/>
            <person name="Cheng J.F."/>
            <person name="Tapia R."/>
            <person name="Han C."/>
            <person name="Goodwin L."/>
            <person name="Pitluck S."/>
            <person name="Liolios K."/>
            <person name="Pagani I."/>
            <person name="Ivanova N."/>
            <person name="Mavromatis K."/>
            <person name="Pati A."/>
            <person name="Chen A."/>
            <person name="Palaniappan K."/>
            <person name="Land M."/>
            <person name="Hauser L."/>
            <person name="Chang Y.J."/>
            <person name="Jeffries C.D."/>
            <person name="Detter J.C."/>
            <person name="Beck B."/>
            <person name="Woyke T."/>
            <person name="Bristow J."/>
            <person name="Eisen J.A."/>
            <person name="Markowitz V."/>
            <person name="Hugenholtz P."/>
            <person name="Kyrpides N.C."/>
            <person name="Klenk H.P."/>
        </authorList>
    </citation>
    <scope>NUCLEOTIDE SEQUENCE [LARGE SCALE GENOMIC DNA]</scope>
    <source>
        <strain evidence="12">ATCC 43644 / DSM 9630 / IS1B</strain>
    </source>
</reference>
<dbReference type="STRING" id="575540.Isop_0993"/>
<dbReference type="GO" id="GO:0004674">
    <property type="term" value="F:protein serine/threonine kinase activity"/>
    <property type="evidence" value="ECO:0007669"/>
    <property type="project" value="UniProtKB-KW"/>
</dbReference>
<dbReference type="HOGENOM" id="CLU_243561_0_0_0"/>
<feature type="compositionally biased region" description="Basic and acidic residues" evidence="9">
    <location>
        <begin position="8"/>
        <end position="30"/>
    </location>
</feature>
<feature type="compositionally biased region" description="Basic and acidic residues" evidence="9">
    <location>
        <begin position="336"/>
        <end position="360"/>
    </location>
</feature>
<evidence type="ECO:0000256" key="8">
    <source>
        <dbReference type="SAM" id="Coils"/>
    </source>
</evidence>
<dbReference type="RefSeq" id="WP_013563871.1">
    <property type="nucleotide sequence ID" value="NC_014962.1"/>
</dbReference>
<dbReference type="PANTHER" id="PTHR43289:SF6">
    <property type="entry name" value="SERINE_THREONINE-PROTEIN KINASE NEKL-3"/>
    <property type="match status" value="1"/>
</dbReference>
<keyword evidence="2 11" id="KW-0723">Serine/threonine-protein kinase</keyword>
<evidence type="ECO:0000256" key="9">
    <source>
        <dbReference type="SAM" id="MobiDB-lite"/>
    </source>
</evidence>
<feature type="coiled-coil region" evidence="8">
    <location>
        <begin position="788"/>
        <end position="815"/>
    </location>
</feature>
<feature type="region of interest" description="Disordered" evidence="9">
    <location>
        <begin position="1"/>
        <end position="293"/>
    </location>
</feature>
<keyword evidence="4 7" id="KW-0547">Nucleotide-binding</keyword>
<evidence type="ECO:0000256" key="6">
    <source>
        <dbReference type="ARBA" id="ARBA00022840"/>
    </source>
</evidence>
<feature type="compositionally biased region" description="Low complexity" evidence="9">
    <location>
        <begin position="110"/>
        <end position="141"/>
    </location>
</feature>
<dbReference type="InterPro" id="IPR011009">
    <property type="entry name" value="Kinase-like_dom_sf"/>
</dbReference>